<comment type="caution">
    <text evidence="11">The sequence shown here is derived from an EMBL/GenBank/DDBJ whole genome shotgun (WGS) entry which is preliminary data.</text>
</comment>
<evidence type="ECO:0000259" key="10">
    <source>
        <dbReference type="Pfam" id="PF20519"/>
    </source>
</evidence>
<evidence type="ECO:0000256" key="1">
    <source>
        <dbReference type="ARBA" id="ARBA00004141"/>
    </source>
</evidence>
<evidence type="ECO:0000256" key="5">
    <source>
        <dbReference type="ARBA" id="ARBA00023136"/>
    </source>
</evidence>
<evidence type="ECO:0000256" key="8">
    <source>
        <dbReference type="SAM" id="Phobius"/>
    </source>
</evidence>
<organism evidence="11 12">
    <name type="scientific">Ridgeia piscesae</name>
    <name type="common">Tubeworm</name>
    <dbReference type="NCBI Taxonomy" id="27915"/>
    <lineage>
        <taxon>Eukaryota</taxon>
        <taxon>Metazoa</taxon>
        <taxon>Spiralia</taxon>
        <taxon>Lophotrochozoa</taxon>
        <taxon>Annelida</taxon>
        <taxon>Polychaeta</taxon>
        <taxon>Sedentaria</taxon>
        <taxon>Canalipalpata</taxon>
        <taxon>Sabellida</taxon>
        <taxon>Siboglinidae</taxon>
        <taxon>Ridgeia</taxon>
    </lineage>
</organism>
<comment type="subcellular location">
    <subcellularLocation>
        <location evidence="1">Membrane</location>
        <topology evidence="1">Multi-pass membrane protein</topology>
    </subcellularLocation>
</comment>
<dbReference type="PANTHER" id="PTHR10877:SF150">
    <property type="entry name" value="REJ DOMAIN-CONTAINING PROTEIN"/>
    <property type="match status" value="1"/>
</dbReference>
<dbReference type="PANTHER" id="PTHR10877">
    <property type="entry name" value="POLYCYSTIN FAMILY MEMBER"/>
    <property type="match status" value="1"/>
</dbReference>
<keyword evidence="3 8" id="KW-0812">Transmembrane</keyword>
<feature type="transmembrane region" description="Helical" evidence="8">
    <location>
        <begin position="600"/>
        <end position="623"/>
    </location>
</feature>
<feature type="transmembrane region" description="Helical" evidence="8">
    <location>
        <begin position="116"/>
        <end position="135"/>
    </location>
</feature>
<evidence type="ECO:0000256" key="3">
    <source>
        <dbReference type="ARBA" id="ARBA00022692"/>
    </source>
</evidence>
<feature type="domain" description="Polycystin cation channel PKD1/PKD2" evidence="9">
    <location>
        <begin position="367"/>
        <end position="543"/>
    </location>
</feature>
<dbReference type="InterPro" id="IPR051223">
    <property type="entry name" value="Polycystin"/>
</dbReference>
<protein>
    <submittedName>
        <fullName evidence="11">Uncharacterized protein</fullName>
    </submittedName>
</protein>
<comment type="similarity">
    <text evidence="2">Belongs to the polycystin family.</text>
</comment>
<dbReference type="GO" id="GO:0016020">
    <property type="term" value="C:membrane"/>
    <property type="evidence" value="ECO:0007669"/>
    <property type="project" value="UniProtKB-SubCell"/>
</dbReference>
<keyword evidence="12" id="KW-1185">Reference proteome</keyword>
<evidence type="ECO:0000256" key="4">
    <source>
        <dbReference type="ARBA" id="ARBA00022989"/>
    </source>
</evidence>
<evidence type="ECO:0000313" key="12">
    <source>
        <dbReference type="Proteomes" id="UP001209878"/>
    </source>
</evidence>
<feature type="transmembrane region" description="Helical" evidence="8">
    <location>
        <begin position="365"/>
        <end position="383"/>
    </location>
</feature>
<dbReference type="Pfam" id="PF08016">
    <property type="entry name" value="PKD_channel"/>
    <property type="match status" value="1"/>
</dbReference>
<dbReference type="InterPro" id="IPR013122">
    <property type="entry name" value="PKD1_2_channel"/>
</dbReference>
<feature type="compositionally biased region" description="Low complexity" evidence="7">
    <location>
        <begin position="64"/>
        <end position="84"/>
    </location>
</feature>
<dbReference type="InterPro" id="IPR003915">
    <property type="entry name" value="PKD_2"/>
</dbReference>
<feature type="transmembrane region" description="Helical" evidence="8">
    <location>
        <begin position="445"/>
        <end position="473"/>
    </location>
</feature>
<dbReference type="GO" id="GO:0005509">
    <property type="term" value="F:calcium ion binding"/>
    <property type="evidence" value="ECO:0007669"/>
    <property type="project" value="InterPro"/>
</dbReference>
<dbReference type="Proteomes" id="UP001209878">
    <property type="component" value="Unassembled WGS sequence"/>
</dbReference>
<dbReference type="EMBL" id="JAODUO010001756">
    <property type="protein sequence ID" value="KAK2158922.1"/>
    <property type="molecule type" value="Genomic_DNA"/>
</dbReference>
<name>A0AAD9JTF0_RIDPI</name>
<evidence type="ECO:0000259" key="9">
    <source>
        <dbReference type="Pfam" id="PF08016"/>
    </source>
</evidence>
<gene>
    <name evidence="11" type="ORF">NP493_1757g00024</name>
</gene>
<evidence type="ECO:0000256" key="7">
    <source>
        <dbReference type="SAM" id="MobiDB-lite"/>
    </source>
</evidence>
<dbReference type="AlphaFoldDB" id="A0AAD9JTF0"/>
<feature type="transmembrane region" description="Helical" evidence="8">
    <location>
        <begin position="403"/>
        <end position="424"/>
    </location>
</feature>
<keyword evidence="6" id="KW-0325">Glycoprotein</keyword>
<proteinExistence type="inferred from homology"/>
<keyword evidence="4 8" id="KW-1133">Transmembrane helix</keyword>
<feature type="region of interest" description="Disordered" evidence="7">
    <location>
        <begin position="645"/>
        <end position="747"/>
    </location>
</feature>
<feature type="transmembrane region" description="Helical" evidence="8">
    <location>
        <begin position="493"/>
        <end position="513"/>
    </location>
</feature>
<feature type="region of interest" description="Disordered" evidence="7">
    <location>
        <begin position="63"/>
        <end position="84"/>
    </location>
</feature>
<keyword evidence="5 8" id="KW-0472">Membrane</keyword>
<dbReference type="GO" id="GO:0050982">
    <property type="term" value="P:detection of mechanical stimulus"/>
    <property type="evidence" value="ECO:0007669"/>
    <property type="project" value="TreeGrafter"/>
</dbReference>
<dbReference type="Pfam" id="PF20519">
    <property type="entry name" value="Polycystin_dom"/>
    <property type="match status" value="1"/>
</dbReference>
<dbReference type="InterPro" id="IPR046791">
    <property type="entry name" value="Polycystin_dom"/>
</dbReference>
<feature type="transmembrane region" description="Helical" evidence="8">
    <location>
        <begin position="557"/>
        <end position="588"/>
    </location>
</feature>
<evidence type="ECO:0000256" key="2">
    <source>
        <dbReference type="ARBA" id="ARBA00007200"/>
    </source>
</evidence>
<feature type="domain" description="Polycystin" evidence="10">
    <location>
        <begin position="160"/>
        <end position="357"/>
    </location>
</feature>
<sequence length="747" mass="83658">MYSLTYGYARSVAWTVSFFSTFFQDTGIFEPIKITIAAAFLTFIANARARPNVPDAYTLNRGHSVTSSSNRSSGSSSKQSQLSSPIMKMLPTAGAVRLGASAVKQERRMRNVLNSFLFSVVISVILTATLNVGTFKPAYQFRYSLIDTFVHGRYGLNVSFTEVQTTDDMWNYIKYSFVPPLLHGNNRYIADDTNILVGIARIRQLRVAAARGITSYRSSCSLDQSCFTPYSFGAEDKTSYAPYWQTLAGNNSSVIKDSPWTYHTTEETGTPFIQGRQQLFSGGGYVIPVWTTRMLKMVESLENLQNASWVDEKTRVVFLEFTVFNPRNNLFASTVLIFKITDTGIIVHSDVSVNKVYLAATVDDIYSLVFEGIYLILIIVYIVKTVQNFWRNRHELLQLFSTLWPFIDCLIIILTFALIPVIMWRQDVSRRTSRDIRNGNGKKFISFYHIFLSQVMRSMLLNIVHFLTMMNVLRWSVFLTKRNMLFAFNISRATTYVFYIAFLFLVVFVITVLTSQTVFGSHCGSYTHFTNAVLHIANLFRYSHVGRRDECIYDSPYVNLAFFGFAAFFVMLMWRVLLLMCGITAQYATANRREKADRQFVHSLTCMLLVSTGYWTMGDYNAYMRSKLKRKNRVLQMQHWLNDAASAPSSVRSGGEDRTPSSVSSGGEDRTPSSVSSGGEDRTPSSVSSGGSDRTPSSVSSGGSDRTPSSVSSGGSDRTPSSVSSGGSDSMPSSSSPSETDHTPTQV</sequence>
<dbReference type="GO" id="GO:0005262">
    <property type="term" value="F:calcium channel activity"/>
    <property type="evidence" value="ECO:0007669"/>
    <property type="project" value="TreeGrafter"/>
</dbReference>
<evidence type="ECO:0000256" key="6">
    <source>
        <dbReference type="ARBA" id="ARBA00023180"/>
    </source>
</evidence>
<reference evidence="11" key="1">
    <citation type="journal article" date="2023" name="Mol. Biol. Evol.">
        <title>Third-Generation Sequencing Reveals the Adaptive Role of the Epigenome in Three Deep-Sea Polychaetes.</title>
        <authorList>
            <person name="Perez M."/>
            <person name="Aroh O."/>
            <person name="Sun Y."/>
            <person name="Lan Y."/>
            <person name="Juniper S.K."/>
            <person name="Young C.R."/>
            <person name="Angers B."/>
            <person name="Qian P.Y."/>
        </authorList>
    </citation>
    <scope>NUCLEOTIDE SEQUENCE</scope>
    <source>
        <strain evidence="11">R07B-5</strain>
    </source>
</reference>
<accession>A0AAD9JTF0</accession>
<feature type="compositionally biased region" description="Low complexity" evidence="7">
    <location>
        <begin position="684"/>
        <end position="738"/>
    </location>
</feature>
<dbReference type="PRINTS" id="PR01433">
    <property type="entry name" value="POLYCYSTIN2"/>
</dbReference>
<evidence type="ECO:0000313" key="11">
    <source>
        <dbReference type="EMBL" id="KAK2158922.1"/>
    </source>
</evidence>